<dbReference type="EMBL" id="BART01008164">
    <property type="protein sequence ID" value="GAG69746.1"/>
    <property type="molecule type" value="Genomic_DNA"/>
</dbReference>
<accession>X1BCN3</accession>
<comment type="caution">
    <text evidence="1">The sequence shown here is derived from an EMBL/GenBank/DDBJ whole genome shotgun (WGS) entry which is preliminary data.</text>
</comment>
<protein>
    <submittedName>
        <fullName evidence="1">Uncharacterized protein</fullName>
    </submittedName>
</protein>
<organism evidence="1">
    <name type="scientific">marine sediment metagenome</name>
    <dbReference type="NCBI Taxonomy" id="412755"/>
    <lineage>
        <taxon>unclassified sequences</taxon>
        <taxon>metagenomes</taxon>
        <taxon>ecological metagenomes</taxon>
    </lineage>
</organism>
<reference evidence="1" key="1">
    <citation type="journal article" date="2014" name="Front. Microbiol.">
        <title>High frequency of phylogenetically diverse reductive dehalogenase-homologous genes in deep subseafloor sedimentary metagenomes.</title>
        <authorList>
            <person name="Kawai M."/>
            <person name="Futagami T."/>
            <person name="Toyoda A."/>
            <person name="Takaki Y."/>
            <person name="Nishi S."/>
            <person name="Hori S."/>
            <person name="Arai W."/>
            <person name="Tsubouchi T."/>
            <person name="Morono Y."/>
            <person name="Uchiyama I."/>
            <person name="Ito T."/>
            <person name="Fujiyama A."/>
            <person name="Inagaki F."/>
            <person name="Takami H."/>
        </authorList>
    </citation>
    <scope>NUCLEOTIDE SEQUENCE</scope>
    <source>
        <strain evidence="1">Expedition CK06-06</strain>
    </source>
</reference>
<proteinExistence type="predicted"/>
<evidence type="ECO:0000313" key="1">
    <source>
        <dbReference type="EMBL" id="GAG69746.1"/>
    </source>
</evidence>
<feature type="non-terminal residue" evidence="1">
    <location>
        <position position="133"/>
    </location>
</feature>
<gene>
    <name evidence="1" type="ORF">S01H4_18418</name>
</gene>
<name>X1BCN3_9ZZZZ</name>
<dbReference type="AlphaFoldDB" id="X1BCN3"/>
<sequence>MQDLKNKKVYVFSDKKYMLNPPPDPIPNPAEINFGFNSAVELDWIYLYLGMTECICMFIKMENGDIYTCKFNHRELKISNLTKNDQLTNLNIINMTCHNFHGEGENIIFQTKDKKYFEMLYVEDLNFKPEPLR</sequence>